<keyword evidence="3 12" id="KW-0812">Transmembrane</keyword>
<reference evidence="13 14" key="1">
    <citation type="submission" date="2018-07" db="EMBL/GenBank/DDBJ databases">
        <title>Genomic Encyclopedia of Type Strains, Phase III (KMG-III): the genomes of soil and plant-associated and newly described type strains.</title>
        <authorList>
            <person name="Whitman W."/>
        </authorList>
    </citation>
    <scope>NUCLEOTIDE SEQUENCE [LARGE SCALE GENOMIC DNA]</scope>
    <source>
        <strain evidence="13 14">CECT 7287</strain>
    </source>
</reference>
<keyword evidence="10" id="KW-1015">Disulfide bond</keyword>
<name>A0A3D9JNA1_9BACL</name>
<dbReference type="GO" id="GO:0006784">
    <property type="term" value="P:heme A biosynthetic process"/>
    <property type="evidence" value="ECO:0007669"/>
    <property type="project" value="InterPro"/>
</dbReference>
<dbReference type="AlphaFoldDB" id="A0A3D9JNA1"/>
<comment type="caution">
    <text evidence="13">The sequence shown here is derived from an EMBL/GenBank/DDBJ whole genome shotgun (WGS) entry which is preliminary data.</text>
</comment>
<evidence type="ECO:0000256" key="9">
    <source>
        <dbReference type="ARBA" id="ARBA00023136"/>
    </source>
</evidence>
<keyword evidence="2" id="KW-1003">Cell membrane</keyword>
<dbReference type="EMBL" id="QRDZ01000015">
    <property type="protein sequence ID" value="RED75460.1"/>
    <property type="molecule type" value="Genomic_DNA"/>
</dbReference>
<dbReference type="Proteomes" id="UP000256977">
    <property type="component" value="Unassembled WGS sequence"/>
</dbReference>
<evidence type="ECO:0000256" key="5">
    <source>
        <dbReference type="ARBA" id="ARBA00022989"/>
    </source>
</evidence>
<dbReference type="GO" id="GO:0046872">
    <property type="term" value="F:metal ion binding"/>
    <property type="evidence" value="ECO:0007669"/>
    <property type="project" value="UniProtKB-KW"/>
</dbReference>
<evidence type="ECO:0000256" key="7">
    <source>
        <dbReference type="ARBA" id="ARBA00023004"/>
    </source>
</evidence>
<comment type="pathway">
    <text evidence="11">Porphyrin-containing compound metabolism.</text>
</comment>
<evidence type="ECO:0000256" key="1">
    <source>
        <dbReference type="ARBA" id="ARBA00004141"/>
    </source>
</evidence>
<dbReference type="GO" id="GO:0016020">
    <property type="term" value="C:membrane"/>
    <property type="evidence" value="ECO:0007669"/>
    <property type="project" value="UniProtKB-SubCell"/>
</dbReference>
<accession>A0A3D9JNA1</accession>
<evidence type="ECO:0000256" key="2">
    <source>
        <dbReference type="ARBA" id="ARBA00022475"/>
    </source>
</evidence>
<feature type="transmembrane region" description="Helical" evidence="12">
    <location>
        <begin position="225"/>
        <end position="247"/>
    </location>
</feature>
<feature type="transmembrane region" description="Helical" evidence="12">
    <location>
        <begin position="311"/>
        <end position="333"/>
    </location>
</feature>
<proteinExistence type="predicted"/>
<protein>
    <submittedName>
        <fullName evidence="13">Cytochrome c oxidase assembly protein subunit 15</fullName>
    </submittedName>
</protein>
<evidence type="ECO:0000256" key="12">
    <source>
        <dbReference type="SAM" id="Phobius"/>
    </source>
</evidence>
<dbReference type="PANTHER" id="PTHR35457:SF1">
    <property type="entry name" value="HEME A SYNTHASE"/>
    <property type="match status" value="1"/>
</dbReference>
<dbReference type="Pfam" id="PF02628">
    <property type="entry name" value="COX15-CtaA"/>
    <property type="match status" value="1"/>
</dbReference>
<keyword evidence="7" id="KW-0408">Iron</keyword>
<evidence type="ECO:0000256" key="6">
    <source>
        <dbReference type="ARBA" id="ARBA00023002"/>
    </source>
</evidence>
<keyword evidence="8" id="KW-0350">Heme biosynthesis</keyword>
<sequence>MHDNFLIDHSFVRLFLLRRQPLNVHIMNMVLTCEVRYNGKQAYCANFHMKSGICMTFQRYRLLALLTCIGMFLVLIAGVLVTNTDSGRGCGTDWPLCNGKFVPAYTVESMVEYSHRMISGIVGLLVGATYLVTHFWKPARHRENLLYAGGALLFTVMQAILGAMAVKWEQSSIVMALHFGISLFAFTCTWLLYKLVKRQAAEQSGQAVPSSQHRRPSAAASISTGLYKGVVAVIVYCYGVVYLGAFIRHTSSGGACEGWPLCNGEIVPELSGSVAVAFAHRIAALLLLVFIAIVVFYVRKAAGAGSELASIGNKALILVVLQIFSGGLLSFTLSNEDAYVFTGLLHTVIISALFSVLVLLAIRMRQTMKR</sequence>
<dbReference type="InterPro" id="IPR050450">
    <property type="entry name" value="COX15/CtaA_HemeA_synthase"/>
</dbReference>
<keyword evidence="14" id="KW-1185">Reference proteome</keyword>
<evidence type="ECO:0000256" key="10">
    <source>
        <dbReference type="ARBA" id="ARBA00023157"/>
    </source>
</evidence>
<evidence type="ECO:0000313" key="13">
    <source>
        <dbReference type="EMBL" id="RED75460.1"/>
    </source>
</evidence>
<keyword evidence="4" id="KW-0479">Metal-binding</keyword>
<evidence type="ECO:0000313" key="14">
    <source>
        <dbReference type="Proteomes" id="UP000256977"/>
    </source>
</evidence>
<feature type="transmembrane region" description="Helical" evidence="12">
    <location>
        <begin position="339"/>
        <end position="362"/>
    </location>
</feature>
<evidence type="ECO:0000256" key="8">
    <source>
        <dbReference type="ARBA" id="ARBA00023133"/>
    </source>
</evidence>
<evidence type="ECO:0000256" key="4">
    <source>
        <dbReference type="ARBA" id="ARBA00022723"/>
    </source>
</evidence>
<feature type="transmembrane region" description="Helical" evidence="12">
    <location>
        <begin position="145"/>
        <end position="166"/>
    </location>
</feature>
<keyword evidence="6" id="KW-0560">Oxidoreductase</keyword>
<evidence type="ECO:0000256" key="3">
    <source>
        <dbReference type="ARBA" id="ARBA00022692"/>
    </source>
</evidence>
<feature type="transmembrane region" description="Helical" evidence="12">
    <location>
        <begin position="172"/>
        <end position="193"/>
    </location>
</feature>
<keyword evidence="5 12" id="KW-1133">Transmembrane helix</keyword>
<gene>
    <name evidence="13" type="ORF">DFP98_11575</name>
</gene>
<evidence type="ECO:0000256" key="11">
    <source>
        <dbReference type="ARBA" id="ARBA00023444"/>
    </source>
</evidence>
<dbReference type="PANTHER" id="PTHR35457">
    <property type="entry name" value="HEME A SYNTHASE"/>
    <property type="match status" value="1"/>
</dbReference>
<keyword evidence="9 12" id="KW-0472">Membrane</keyword>
<feature type="transmembrane region" description="Helical" evidence="12">
    <location>
        <begin position="113"/>
        <end position="133"/>
    </location>
</feature>
<feature type="transmembrane region" description="Helical" evidence="12">
    <location>
        <begin position="278"/>
        <end position="299"/>
    </location>
</feature>
<comment type="subcellular location">
    <subcellularLocation>
        <location evidence="1">Membrane</location>
        <topology evidence="1">Multi-pass membrane protein</topology>
    </subcellularLocation>
</comment>
<dbReference type="InterPro" id="IPR003780">
    <property type="entry name" value="COX15/CtaA_fam"/>
</dbReference>
<organism evidence="13 14">
    <name type="scientific">Cohnella phaseoli</name>
    <dbReference type="NCBI Taxonomy" id="456490"/>
    <lineage>
        <taxon>Bacteria</taxon>
        <taxon>Bacillati</taxon>
        <taxon>Bacillota</taxon>
        <taxon>Bacilli</taxon>
        <taxon>Bacillales</taxon>
        <taxon>Paenibacillaceae</taxon>
        <taxon>Cohnella</taxon>
    </lineage>
</organism>
<dbReference type="GO" id="GO:0016491">
    <property type="term" value="F:oxidoreductase activity"/>
    <property type="evidence" value="ECO:0007669"/>
    <property type="project" value="UniProtKB-KW"/>
</dbReference>
<feature type="transmembrane region" description="Helical" evidence="12">
    <location>
        <begin position="60"/>
        <end position="81"/>
    </location>
</feature>